<dbReference type="GO" id="GO:0005737">
    <property type="term" value="C:cytoplasm"/>
    <property type="evidence" value="ECO:0007669"/>
    <property type="project" value="TreeGrafter"/>
</dbReference>
<dbReference type="InterPro" id="IPR042063">
    <property type="entry name" value="Ubi_acti_E1_SCCH"/>
</dbReference>
<dbReference type="Gene3D" id="3.40.50.720">
    <property type="entry name" value="NAD(P)-binding Rossmann-like Domain"/>
    <property type="match status" value="1"/>
</dbReference>
<dbReference type="InterPro" id="IPR038252">
    <property type="entry name" value="UBA_E1_C_sf"/>
</dbReference>
<evidence type="ECO:0000313" key="12">
    <source>
        <dbReference type="Proteomes" id="UP001432027"/>
    </source>
</evidence>
<evidence type="ECO:0000313" key="11">
    <source>
        <dbReference type="EMBL" id="GMS96394.1"/>
    </source>
</evidence>
<evidence type="ECO:0000256" key="2">
    <source>
        <dbReference type="ARBA" id="ARBA00004906"/>
    </source>
</evidence>
<dbReference type="Gene3D" id="3.50.50.80">
    <property type="entry name" value="Ubiquitin-activating enzyme E1, inactive adenylation domain, subdomain 1"/>
    <property type="match status" value="1"/>
</dbReference>
<dbReference type="EMBL" id="BTSX01000004">
    <property type="protein sequence ID" value="GMS96394.1"/>
    <property type="molecule type" value="Genomic_DNA"/>
</dbReference>
<dbReference type="FunFam" id="1.10.10.2660:FF:000001">
    <property type="entry name" value="Ubiquitin-activating enzyme E1 1"/>
    <property type="match status" value="1"/>
</dbReference>
<dbReference type="FunFam" id="3.10.290.60:FF:000001">
    <property type="entry name" value="Ubiquitin-activating enzyme E1 2"/>
    <property type="match status" value="1"/>
</dbReference>
<dbReference type="EC" id="6.2.1.45" evidence="4"/>
<dbReference type="Pfam" id="PF10585">
    <property type="entry name" value="UBA_E1_SCCH"/>
    <property type="match status" value="1"/>
</dbReference>
<keyword evidence="6" id="KW-0547">Nucleotide-binding</keyword>
<dbReference type="InterPro" id="IPR042302">
    <property type="entry name" value="E1_FCCH_sf"/>
</dbReference>
<organism evidence="11 12">
    <name type="scientific">Pristionchus entomophagus</name>
    <dbReference type="NCBI Taxonomy" id="358040"/>
    <lineage>
        <taxon>Eukaryota</taxon>
        <taxon>Metazoa</taxon>
        <taxon>Ecdysozoa</taxon>
        <taxon>Nematoda</taxon>
        <taxon>Chromadorea</taxon>
        <taxon>Rhabditida</taxon>
        <taxon>Rhabditina</taxon>
        <taxon>Diplogasteromorpha</taxon>
        <taxon>Diplogasteroidea</taxon>
        <taxon>Neodiplogasteridae</taxon>
        <taxon>Pristionchus</taxon>
    </lineage>
</organism>
<keyword evidence="5" id="KW-0436">Ligase</keyword>
<dbReference type="Proteomes" id="UP001432027">
    <property type="component" value="Unassembled WGS sequence"/>
</dbReference>
<comment type="similarity">
    <text evidence="3">Belongs to the ubiquitin-activating E1 family.</text>
</comment>
<dbReference type="SUPFAM" id="SSF69572">
    <property type="entry name" value="Activating enzymes of the ubiquitin-like proteins"/>
    <property type="match status" value="2"/>
</dbReference>
<dbReference type="Gene3D" id="1.10.10.2660">
    <property type="entry name" value="Ubiquitin-activating enzyme E1, SCCH domain"/>
    <property type="match status" value="1"/>
</dbReference>
<dbReference type="InterPro" id="IPR045886">
    <property type="entry name" value="ThiF/MoeB/HesA"/>
</dbReference>
<feature type="domain" description="Ubiquitin-activating enzyme E1 C-terminal" evidence="10">
    <location>
        <begin position="950"/>
        <end position="1076"/>
    </location>
</feature>
<sequence>MTSTLTVIDDQSHENAPPTKKAKIIECADKQPKEHSFAVDDSKMEVDRAVEKNGSAKNGGRAEEGGNTLDKNLYSRQIYTLGESAMMHLRQASVLISGLSGLGVELAKNLILGGIRHVSIQDTKAATWHDLSAQYYLMEEDLGKNRAAACFERLAELNDSVQTSLHTEELTKEFISQFDLVVLADSSRSQQLRVAEWTRAAGKRLVVTDARGLFSYVFVDCGDEFRVDDANGENCKEFHIEHVEQATGDVMTIENSHHGLEDGDHVTFSEIKGMEELNNCTPIKITVKKPHIFNIGDAAKELSAYLEGGRGKQVKVPFPISHKSLAASLEEPEFCIWDFAKFDYPAKLHALWNALYAFEEKHGCSPAPRCSSDADLLKAELRLPEGEEVSDDLLRLFANSARGNLVTVASVVGGIAAQEAMKAVTHHMTPLKQWLYMDAMEAVPGQWTALDNTKLTEADCASRNSRYDGQAAVFGWTFQEQLLKQRWFIVGSGAIGCELLKNMAMMGLGCGEGGLIKITDMDQIEISNLNRQFLFRRADVGSKKAEVAARAVHSFNKQVNIECLAERVCPDSENIFNDDFFAELHGVANALDNVDARRYVDRRCVYYRLPLLESGTMGTKGNTQVVYPHMTESYGSSADPPEKEVPFCTLRNFPNEINHTIQWARNLFEGVFSEPVEMANRFLKDQRHFLEQVQQQNTSQQMDVLTSVKKLLVDERPKTAEECVRWARILFQEKFHDDIAQMLHAFPPDQVTDTGAKFWSGLKRCPHTLNWAHDQEMHFDLVYAGSILRAEVFGIQPIIDREVVAQIAAAVEVAPFKPRDGVRIAVTDAEAKEQQGNPTFDDDGDEMLAEYKRKLALISSSTALLTPIDFEKDDDSNHHIEFITAASNLRAENYDIARADRMKTKQIAGRIIPAIATTTAAVAGLVCIELYKTVVAPDEQWKVSPPLDRFKNGFINLALPFYGFSEPIAAPKKKYLEIEFTLWDRIEIKGPKTLAELKEFVEKECGVEVSMISAGTALIYSFFMDAKKRVTREATEVGAVISDVTKIPRPPHVKSMVLEVMACNPVNDEDVEIPYIKYDILV</sequence>
<dbReference type="Pfam" id="PF00899">
    <property type="entry name" value="ThiF"/>
    <property type="match status" value="2"/>
</dbReference>
<comment type="catalytic activity">
    <reaction evidence="1">
        <text>ATP + ubiquitin + [E1 ubiquitin-activating enzyme]-L-cysteine = AMP + diphosphate + S-ubiquitinyl-[E1 ubiquitin-activating enzyme]-L-cysteine.</text>
        <dbReference type="EC" id="6.2.1.45"/>
    </reaction>
</comment>
<dbReference type="Gene3D" id="3.10.290.60">
    <property type="entry name" value="Ubiquitin-activating enzyme E1, UFD domain"/>
    <property type="match status" value="1"/>
</dbReference>
<keyword evidence="8" id="KW-0067">ATP-binding</keyword>
<dbReference type="PANTHER" id="PTHR10953:SF4">
    <property type="entry name" value="UBIQUITIN-ACTIVATING ENZYME E1 C-TERMINAL DOMAIN-CONTAINING PROTEIN"/>
    <property type="match status" value="1"/>
</dbReference>
<dbReference type="GO" id="GO:0031510">
    <property type="term" value="C:SUMO activating enzyme complex"/>
    <property type="evidence" value="ECO:0007669"/>
    <property type="project" value="TreeGrafter"/>
</dbReference>
<dbReference type="GO" id="GO:0004839">
    <property type="term" value="F:ubiquitin activating enzyme activity"/>
    <property type="evidence" value="ECO:0007669"/>
    <property type="project" value="UniProtKB-EC"/>
</dbReference>
<accession>A0AAV5TQ64</accession>
<feature type="region of interest" description="Disordered" evidence="9">
    <location>
        <begin position="1"/>
        <end position="21"/>
    </location>
</feature>
<gene>
    <name evidence="11" type="ORF">PENTCL1PPCAC_18569</name>
</gene>
<dbReference type="InterPro" id="IPR019572">
    <property type="entry name" value="UBA_E1_SCCH"/>
</dbReference>
<comment type="caution">
    <text evidence="11">The sequence shown here is derived from an EMBL/GenBank/DDBJ whole genome shotgun (WGS) entry which is preliminary data.</text>
</comment>
<keyword evidence="7" id="KW-0833">Ubl conjugation pathway</keyword>
<dbReference type="CDD" id="cd01490">
    <property type="entry name" value="Ube1_repeat2"/>
    <property type="match status" value="1"/>
</dbReference>
<dbReference type="InterPro" id="IPR018965">
    <property type="entry name" value="Ub-activating_enz_E1_C"/>
</dbReference>
<protein>
    <recommendedName>
        <fullName evidence="4">E1 ubiquitin-activating enzyme</fullName>
        <ecNumber evidence="4">6.2.1.45</ecNumber>
    </recommendedName>
</protein>
<dbReference type="GO" id="GO:0019948">
    <property type="term" value="F:SUMO activating enzyme activity"/>
    <property type="evidence" value="ECO:0007669"/>
    <property type="project" value="TreeGrafter"/>
</dbReference>
<dbReference type="GO" id="GO:0016925">
    <property type="term" value="P:protein sumoylation"/>
    <property type="evidence" value="ECO:0007669"/>
    <property type="project" value="TreeGrafter"/>
</dbReference>
<comment type="pathway">
    <text evidence="2">Protein modification; protein ubiquitination.</text>
</comment>
<evidence type="ECO:0000256" key="5">
    <source>
        <dbReference type="ARBA" id="ARBA00022598"/>
    </source>
</evidence>
<dbReference type="FunFam" id="3.50.50.80:FF:000002">
    <property type="entry name" value="SUMO-activating enzyme subunit 2"/>
    <property type="match status" value="1"/>
</dbReference>
<evidence type="ECO:0000256" key="3">
    <source>
        <dbReference type="ARBA" id="ARBA00005673"/>
    </source>
</evidence>
<evidence type="ECO:0000256" key="9">
    <source>
        <dbReference type="SAM" id="MobiDB-lite"/>
    </source>
</evidence>
<proteinExistence type="inferred from homology"/>
<dbReference type="InterPro" id="IPR018075">
    <property type="entry name" value="UBQ-activ_enz_E1"/>
</dbReference>
<dbReference type="InterPro" id="IPR035985">
    <property type="entry name" value="Ubiquitin-activating_enz"/>
</dbReference>
<dbReference type="InterPro" id="IPR042449">
    <property type="entry name" value="Ub-E1_IAD_1"/>
</dbReference>
<evidence type="ECO:0000256" key="7">
    <source>
        <dbReference type="ARBA" id="ARBA00022786"/>
    </source>
</evidence>
<evidence type="ECO:0000256" key="8">
    <source>
        <dbReference type="ARBA" id="ARBA00022840"/>
    </source>
</evidence>
<keyword evidence="12" id="KW-1185">Reference proteome</keyword>
<dbReference type="FunFam" id="3.50.50.80:FF:000001">
    <property type="entry name" value="ubiquitin-like modifier-activating enzyme 1"/>
    <property type="match status" value="1"/>
</dbReference>
<dbReference type="AlphaFoldDB" id="A0AAV5TQ64"/>
<dbReference type="InterPro" id="IPR000594">
    <property type="entry name" value="ThiF_NAD_FAD-bd"/>
</dbReference>
<evidence type="ECO:0000256" key="1">
    <source>
        <dbReference type="ARBA" id="ARBA00000488"/>
    </source>
</evidence>
<dbReference type="PANTHER" id="PTHR10953">
    <property type="entry name" value="UBIQUITIN-ACTIVATING ENZYME E1"/>
    <property type="match status" value="1"/>
</dbReference>
<evidence type="ECO:0000256" key="4">
    <source>
        <dbReference type="ARBA" id="ARBA00012990"/>
    </source>
</evidence>
<dbReference type="PRINTS" id="PR01849">
    <property type="entry name" value="UBIQUITINACT"/>
</dbReference>
<dbReference type="SMART" id="SM00985">
    <property type="entry name" value="UBA_e1_C"/>
    <property type="match status" value="1"/>
</dbReference>
<dbReference type="FunFam" id="3.40.50.720:FF:000015">
    <property type="entry name" value="Ubiquitin-activating enzyme E1 1"/>
    <property type="match status" value="1"/>
</dbReference>
<evidence type="ECO:0000259" key="10">
    <source>
        <dbReference type="SMART" id="SM00985"/>
    </source>
</evidence>
<reference evidence="11" key="1">
    <citation type="submission" date="2023-10" db="EMBL/GenBank/DDBJ databases">
        <title>Genome assembly of Pristionchus species.</title>
        <authorList>
            <person name="Yoshida K."/>
            <person name="Sommer R.J."/>
        </authorList>
    </citation>
    <scope>NUCLEOTIDE SEQUENCE</scope>
    <source>
        <strain evidence="11">RS0144</strain>
    </source>
</reference>
<evidence type="ECO:0000256" key="6">
    <source>
        <dbReference type="ARBA" id="ARBA00022741"/>
    </source>
</evidence>
<dbReference type="GO" id="GO:0005524">
    <property type="term" value="F:ATP binding"/>
    <property type="evidence" value="ECO:0007669"/>
    <property type="project" value="UniProtKB-KW"/>
</dbReference>
<dbReference type="Pfam" id="PF09358">
    <property type="entry name" value="E1_UFD"/>
    <property type="match status" value="1"/>
</dbReference>
<dbReference type="NCBIfam" id="TIGR01408">
    <property type="entry name" value="Ube1"/>
    <property type="match status" value="1"/>
</dbReference>
<dbReference type="Gene3D" id="2.40.30.180">
    <property type="entry name" value="Ubiquitin-activating enzyme E1, FCCH domain"/>
    <property type="match status" value="1"/>
</dbReference>
<name>A0AAV5TQ64_9BILA</name>
<dbReference type="InterPro" id="IPR000011">
    <property type="entry name" value="UBQ/SUMO-activ_enz_E1-like"/>
</dbReference>
<dbReference type="Gene3D" id="3.40.50.12550">
    <property type="entry name" value="Ubiquitin-activating enzyme E1, inactive adenylation domain, subdomain 2"/>
    <property type="match status" value="1"/>
</dbReference>